<dbReference type="Proteomes" id="UP000182658">
    <property type="component" value="Unassembled WGS sequence"/>
</dbReference>
<keyword evidence="1" id="KW-0732">Signal</keyword>
<dbReference type="EMBL" id="KV875101">
    <property type="protein sequence ID" value="OIW25785.1"/>
    <property type="molecule type" value="Genomic_DNA"/>
</dbReference>
<dbReference type="AlphaFoldDB" id="A0A1J7IXI2"/>
<name>A0A1J7IXI2_9PEZI</name>
<sequence>MRFHTTIGIVLAFTARAAIPRDIAPGLYAVEVVNGTEVGDPIRLDDLPDSDPFNTSGTPYPLFPRGRKSFDKRWYKPDCYPFEGTEDLDHPTADAAKADLMAQCGDGHWLKPGHSYYAIKGCVAAYFCHWWGKNKYYHHDARCTSHDAAASFQEIDNTCGTYKPGQRREDGGSGGNRWDIAYGVESYCTSWGHDFCGWGA</sequence>
<evidence type="ECO:0008006" key="4">
    <source>
        <dbReference type="Google" id="ProtNLM"/>
    </source>
</evidence>
<feature type="chain" id="PRO_5012114279" description="Secreted protein" evidence="1">
    <location>
        <begin position="21"/>
        <end position="200"/>
    </location>
</feature>
<protein>
    <recommendedName>
        <fullName evidence="4">Secreted protein</fullName>
    </recommendedName>
</protein>
<evidence type="ECO:0000313" key="2">
    <source>
        <dbReference type="EMBL" id="OIW25785.1"/>
    </source>
</evidence>
<feature type="signal peptide" evidence="1">
    <location>
        <begin position="1"/>
        <end position="20"/>
    </location>
</feature>
<organism evidence="2 3">
    <name type="scientific">Coniochaeta ligniaria NRRL 30616</name>
    <dbReference type="NCBI Taxonomy" id="1408157"/>
    <lineage>
        <taxon>Eukaryota</taxon>
        <taxon>Fungi</taxon>
        <taxon>Dikarya</taxon>
        <taxon>Ascomycota</taxon>
        <taxon>Pezizomycotina</taxon>
        <taxon>Sordariomycetes</taxon>
        <taxon>Sordariomycetidae</taxon>
        <taxon>Coniochaetales</taxon>
        <taxon>Coniochaetaceae</taxon>
        <taxon>Coniochaeta</taxon>
    </lineage>
</organism>
<dbReference type="OrthoDB" id="5234131at2759"/>
<dbReference type="InParanoid" id="A0A1J7IXI2"/>
<reference evidence="2 3" key="1">
    <citation type="submission" date="2016-10" db="EMBL/GenBank/DDBJ databases">
        <title>Draft genome sequence of Coniochaeta ligniaria NRRL30616, a lignocellulolytic fungus for bioabatement of inhibitors in plant biomass hydrolysates.</title>
        <authorList>
            <consortium name="DOE Joint Genome Institute"/>
            <person name="Jimenez D.J."/>
            <person name="Hector R.E."/>
            <person name="Riley R."/>
            <person name="Sun H."/>
            <person name="Grigoriev I.V."/>
            <person name="Van Elsas J.D."/>
            <person name="Nichols N.N."/>
        </authorList>
    </citation>
    <scope>NUCLEOTIDE SEQUENCE [LARGE SCALE GENOMIC DNA]</scope>
    <source>
        <strain evidence="2 3">NRRL 30616</strain>
    </source>
</reference>
<evidence type="ECO:0000256" key="1">
    <source>
        <dbReference type="SAM" id="SignalP"/>
    </source>
</evidence>
<gene>
    <name evidence="2" type="ORF">CONLIGDRAFT_708557</name>
</gene>
<keyword evidence="3" id="KW-1185">Reference proteome</keyword>
<accession>A0A1J7IXI2</accession>
<proteinExistence type="predicted"/>
<evidence type="ECO:0000313" key="3">
    <source>
        <dbReference type="Proteomes" id="UP000182658"/>
    </source>
</evidence>